<organism evidence="1 2">
    <name type="scientific">Rubroshorea leprosula</name>
    <dbReference type="NCBI Taxonomy" id="152421"/>
    <lineage>
        <taxon>Eukaryota</taxon>
        <taxon>Viridiplantae</taxon>
        <taxon>Streptophyta</taxon>
        <taxon>Embryophyta</taxon>
        <taxon>Tracheophyta</taxon>
        <taxon>Spermatophyta</taxon>
        <taxon>Magnoliopsida</taxon>
        <taxon>eudicotyledons</taxon>
        <taxon>Gunneridae</taxon>
        <taxon>Pentapetalae</taxon>
        <taxon>rosids</taxon>
        <taxon>malvids</taxon>
        <taxon>Malvales</taxon>
        <taxon>Dipterocarpaceae</taxon>
        <taxon>Rubroshorea</taxon>
    </lineage>
</organism>
<reference evidence="1 2" key="1">
    <citation type="journal article" date="2021" name="Commun. Biol.">
        <title>The genome of Shorea leprosula (Dipterocarpaceae) highlights the ecological relevance of drought in aseasonal tropical rainforests.</title>
        <authorList>
            <person name="Ng K.K.S."/>
            <person name="Kobayashi M.J."/>
            <person name="Fawcett J.A."/>
            <person name="Hatakeyama M."/>
            <person name="Paape T."/>
            <person name="Ng C.H."/>
            <person name="Ang C.C."/>
            <person name="Tnah L.H."/>
            <person name="Lee C.T."/>
            <person name="Nishiyama T."/>
            <person name="Sese J."/>
            <person name="O'Brien M.J."/>
            <person name="Copetti D."/>
            <person name="Mohd Noor M.I."/>
            <person name="Ong R.C."/>
            <person name="Putra M."/>
            <person name="Sireger I.Z."/>
            <person name="Indrioko S."/>
            <person name="Kosugi Y."/>
            <person name="Izuno A."/>
            <person name="Isagi Y."/>
            <person name="Lee S.L."/>
            <person name="Shimizu K.K."/>
        </authorList>
    </citation>
    <scope>NUCLEOTIDE SEQUENCE [LARGE SCALE GENOMIC DNA]</scope>
    <source>
        <strain evidence="1">214</strain>
    </source>
</reference>
<dbReference type="Proteomes" id="UP001054252">
    <property type="component" value="Unassembled WGS sequence"/>
</dbReference>
<keyword evidence="2" id="KW-1185">Reference proteome</keyword>
<sequence>MLWRWGRHSTTRLRLFRWEQCRRDDFTLVSATTFFLLLNRGQGNYRDQEVDAATLELGVGREDEDFTAVALGAGFAENVVRIGLEDVGGRDRTGNLLDIAVEVNYSDQIESTAGKNTAQTAP</sequence>
<evidence type="ECO:0000313" key="1">
    <source>
        <dbReference type="EMBL" id="GKV09533.1"/>
    </source>
</evidence>
<name>A0AAV5J4J9_9ROSI</name>
<protein>
    <submittedName>
        <fullName evidence="1">Uncharacterized protein</fullName>
    </submittedName>
</protein>
<gene>
    <name evidence="1" type="ORF">SLEP1_g21019</name>
</gene>
<accession>A0AAV5J4J9</accession>
<dbReference type="AlphaFoldDB" id="A0AAV5J4J9"/>
<evidence type="ECO:0000313" key="2">
    <source>
        <dbReference type="Proteomes" id="UP001054252"/>
    </source>
</evidence>
<proteinExistence type="predicted"/>
<dbReference type="EMBL" id="BPVZ01000030">
    <property type="protein sequence ID" value="GKV09533.1"/>
    <property type="molecule type" value="Genomic_DNA"/>
</dbReference>
<comment type="caution">
    <text evidence="1">The sequence shown here is derived from an EMBL/GenBank/DDBJ whole genome shotgun (WGS) entry which is preliminary data.</text>
</comment>